<dbReference type="PROSITE" id="PS51679">
    <property type="entry name" value="SAM_MT_C5"/>
    <property type="match status" value="1"/>
</dbReference>
<dbReference type="PANTHER" id="PTHR10629">
    <property type="entry name" value="CYTOSINE-SPECIFIC METHYLTRANSFERASE"/>
    <property type="match status" value="1"/>
</dbReference>
<organism evidence="9 10">
    <name type="scientific">Streptomyces milbemycinicus</name>
    <dbReference type="NCBI Taxonomy" id="476552"/>
    <lineage>
        <taxon>Bacteria</taxon>
        <taxon>Bacillati</taxon>
        <taxon>Actinomycetota</taxon>
        <taxon>Actinomycetes</taxon>
        <taxon>Kitasatosporales</taxon>
        <taxon>Streptomycetaceae</taxon>
        <taxon>Streptomyces</taxon>
    </lineage>
</organism>
<keyword evidence="3 5" id="KW-0949">S-adenosyl-L-methionine</keyword>
<dbReference type="GO" id="GO:0003886">
    <property type="term" value="F:DNA (cytosine-5-)-methyltransferase activity"/>
    <property type="evidence" value="ECO:0007669"/>
    <property type="project" value="UniProtKB-EC"/>
</dbReference>
<dbReference type="Gene3D" id="3.40.50.150">
    <property type="entry name" value="Vaccinia Virus protein VP39"/>
    <property type="match status" value="1"/>
</dbReference>
<dbReference type="GO" id="GO:0032259">
    <property type="term" value="P:methylation"/>
    <property type="evidence" value="ECO:0007669"/>
    <property type="project" value="UniProtKB-KW"/>
</dbReference>
<keyword evidence="2 5" id="KW-0808">Transferase</keyword>
<comment type="similarity">
    <text evidence="5 6">Belongs to the class I-like SAM-binding methyltransferase superfamily. C5-methyltransferase family.</text>
</comment>
<evidence type="ECO:0000313" key="9">
    <source>
        <dbReference type="EMBL" id="MFK4270412.1"/>
    </source>
</evidence>
<dbReference type="RefSeq" id="WP_404748004.1">
    <property type="nucleotide sequence ID" value="NZ_JBJDQH010000013.1"/>
</dbReference>
<protein>
    <recommendedName>
        <fullName evidence="7">Cytosine-specific methyltransferase</fullName>
        <ecNumber evidence="7">2.1.1.37</ecNumber>
    </recommendedName>
</protein>
<comment type="catalytic activity">
    <reaction evidence="7">
        <text>a 2'-deoxycytidine in DNA + S-adenosyl-L-methionine = a 5-methyl-2'-deoxycytidine in DNA + S-adenosyl-L-homocysteine + H(+)</text>
        <dbReference type="Rhea" id="RHEA:13681"/>
        <dbReference type="Rhea" id="RHEA-COMP:11369"/>
        <dbReference type="Rhea" id="RHEA-COMP:11370"/>
        <dbReference type="ChEBI" id="CHEBI:15378"/>
        <dbReference type="ChEBI" id="CHEBI:57856"/>
        <dbReference type="ChEBI" id="CHEBI:59789"/>
        <dbReference type="ChEBI" id="CHEBI:85452"/>
        <dbReference type="ChEBI" id="CHEBI:85454"/>
        <dbReference type="EC" id="2.1.1.37"/>
    </reaction>
</comment>
<proteinExistence type="inferred from homology"/>
<sequence length="383" mass="41806">MSHGNAAFTSVEICAGAGGQALGLEQAGFDHELLIELDAHACATLRHNRPQWNVLECDLRVYVESEEALELKGQIDLLAGGVPCPPFSLAGKQLGRDDERDLFPTMIKLARQLEPRAIMIENVRGLMQSKFDSYRQEIVEELEQLGYKCDWKELQASDFGVSQLRPRSILVAMVPECWEHFNRDTWYKPSEDQLPPQSVGELLAKTMKDRGLRGKAFDDWFEKASKDIAPTLVGGSKKHGGADLGPSRAKKAWNDLGVCGLGVADEPDKNGETKNPIRDLGVGTNNGPMLTVRQAAKIQGFNPDGEKEWEFKGRKTAAYRQVGNAFPPPVAKAVGLQIIAALKAAMPFSIEKNDALFDLPAPSTPVRAQLADGGGDRECASVG</sequence>
<evidence type="ECO:0000256" key="5">
    <source>
        <dbReference type="PROSITE-ProRule" id="PRU01016"/>
    </source>
</evidence>
<keyword evidence="1 5" id="KW-0489">Methyltransferase</keyword>
<comment type="caution">
    <text evidence="9">The sequence shown here is derived from an EMBL/GenBank/DDBJ whole genome shotgun (WGS) entry which is preliminary data.</text>
</comment>
<feature type="region of interest" description="Disordered" evidence="8">
    <location>
        <begin position="267"/>
        <end position="286"/>
    </location>
</feature>
<evidence type="ECO:0000256" key="1">
    <source>
        <dbReference type="ARBA" id="ARBA00022603"/>
    </source>
</evidence>
<evidence type="ECO:0000256" key="4">
    <source>
        <dbReference type="ARBA" id="ARBA00022747"/>
    </source>
</evidence>
<dbReference type="Pfam" id="PF00145">
    <property type="entry name" value="DNA_methylase"/>
    <property type="match status" value="1"/>
</dbReference>
<dbReference type="InterPro" id="IPR001525">
    <property type="entry name" value="C5_MeTfrase"/>
</dbReference>
<dbReference type="PROSITE" id="PS00095">
    <property type="entry name" value="C5_MTASE_2"/>
    <property type="match status" value="1"/>
</dbReference>
<dbReference type="PROSITE" id="PS00094">
    <property type="entry name" value="C5_MTASE_1"/>
    <property type="match status" value="1"/>
</dbReference>
<dbReference type="InterPro" id="IPR050390">
    <property type="entry name" value="C5-Methyltransferase"/>
</dbReference>
<evidence type="ECO:0000256" key="6">
    <source>
        <dbReference type="RuleBase" id="RU000416"/>
    </source>
</evidence>
<evidence type="ECO:0000313" key="10">
    <source>
        <dbReference type="Proteomes" id="UP001620295"/>
    </source>
</evidence>
<evidence type="ECO:0000256" key="2">
    <source>
        <dbReference type="ARBA" id="ARBA00022679"/>
    </source>
</evidence>
<feature type="compositionally biased region" description="Basic and acidic residues" evidence="8">
    <location>
        <begin position="267"/>
        <end position="277"/>
    </location>
</feature>
<dbReference type="Gene3D" id="3.90.120.10">
    <property type="entry name" value="DNA Methylase, subunit A, domain 2"/>
    <property type="match status" value="1"/>
</dbReference>
<dbReference type="PANTHER" id="PTHR10629:SF52">
    <property type="entry name" value="DNA (CYTOSINE-5)-METHYLTRANSFERASE 1"/>
    <property type="match status" value="1"/>
</dbReference>
<accession>A0ABW8LWV9</accession>
<keyword evidence="4" id="KW-0680">Restriction system</keyword>
<dbReference type="SUPFAM" id="SSF53335">
    <property type="entry name" value="S-adenosyl-L-methionine-dependent methyltransferases"/>
    <property type="match status" value="1"/>
</dbReference>
<evidence type="ECO:0000256" key="3">
    <source>
        <dbReference type="ARBA" id="ARBA00022691"/>
    </source>
</evidence>
<dbReference type="PRINTS" id="PR00105">
    <property type="entry name" value="C5METTRFRASE"/>
</dbReference>
<keyword evidence="10" id="KW-1185">Reference proteome</keyword>
<dbReference type="InterPro" id="IPR031303">
    <property type="entry name" value="C5_meth_CS"/>
</dbReference>
<name>A0ABW8LWV9_9ACTN</name>
<evidence type="ECO:0000256" key="7">
    <source>
        <dbReference type="RuleBase" id="RU000417"/>
    </source>
</evidence>
<dbReference type="InterPro" id="IPR029063">
    <property type="entry name" value="SAM-dependent_MTases_sf"/>
</dbReference>
<evidence type="ECO:0000256" key="8">
    <source>
        <dbReference type="SAM" id="MobiDB-lite"/>
    </source>
</evidence>
<dbReference type="EMBL" id="JBJDQH010000013">
    <property type="protein sequence ID" value="MFK4270412.1"/>
    <property type="molecule type" value="Genomic_DNA"/>
</dbReference>
<feature type="active site" evidence="5">
    <location>
        <position position="84"/>
    </location>
</feature>
<dbReference type="InterPro" id="IPR018117">
    <property type="entry name" value="C5_DNA_meth_AS"/>
</dbReference>
<dbReference type="Proteomes" id="UP001620295">
    <property type="component" value="Unassembled WGS sequence"/>
</dbReference>
<dbReference type="NCBIfam" id="TIGR00675">
    <property type="entry name" value="dcm"/>
    <property type="match status" value="1"/>
</dbReference>
<dbReference type="EC" id="2.1.1.37" evidence="7"/>
<gene>
    <name evidence="9" type="ORF">ACI2L5_36600</name>
</gene>
<reference evidence="9 10" key="1">
    <citation type="submission" date="2024-11" db="EMBL/GenBank/DDBJ databases">
        <title>The Natural Products Discovery Center: Release of the First 8490 Sequenced Strains for Exploring Actinobacteria Biosynthetic Diversity.</title>
        <authorList>
            <person name="Kalkreuter E."/>
            <person name="Kautsar S.A."/>
            <person name="Yang D."/>
            <person name="Bader C.D."/>
            <person name="Teijaro C.N."/>
            <person name="Fluegel L."/>
            <person name="Davis C.M."/>
            <person name="Simpson J.R."/>
            <person name="Lauterbach L."/>
            <person name="Steele A.D."/>
            <person name="Gui C."/>
            <person name="Meng S."/>
            <person name="Li G."/>
            <person name="Viehrig K."/>
            <person name="Ye F."/>
            <person name="Su P."/>
            <person name="Kiefer A.F."/>
            <person name="Nichols A."/>
            <person name="Cepeda A.J."/>
            <person name="Yan W."/>
            <person name="Fan B."/>
            <person name="Jiang Y."/>
            <person name="Adhikari A."/>
            <person name="Zheng C.-J."/>
            <person name="Schuster L."/>
            <person name="Cowan T.M."/>
            <person name="Smanski M.J."/>
            <person name="Chevrette M.G."/>
            <person name="De Carvalho L.P.S."/>
            <person name="Shen B."/>
        </authorList>
    </citation>
    <scope>NUCLEOTIDE SEQUENCE [LARGE SCALE GENOMIC DNA]</scope>
    <source>
        <strain evidence="9 10">NPDC020863</strain>
    </source>
</reference>